<evidence type="ECO:0000256" key="1">
    <source>
        <dbReference type="ARBA" id="ARBA00004479"/>
    </source>
</evidence>
<dbReference type="InterPro" id="IPR032675">
    <property type="entry name" value="LRR_dom_sf"/>
</dbReference>
<keyword evidence="7" id="KW-0472">Membrane</keyword>
<feature type="chain" id="PRO_5019005375" evidence="10">
    <location>
        <begin position="18"/>
        <end position="605"/>
    </location>
</feature>
<keyword evidence="4 10" id="KW-0732">Signal</keyword>
<feature type="signal peptide" evidence="10">
    <location>
        <begin position="1"/>
        <end position="17"/>
    </location>
</feature>
<dbReference type="Pfam" id="PF00560">
    <property type="entry name" value="LRR_1"/>
    <property type="match status" value="5"/>
</dbReference>
<protein>
    <submittedName>
        <fullName evidence="12">Receptor-like protein 12</fullName>
    </submittedName>
</protein>
<dbReference type="SUPFAM" id="SSF52047">
    <property type="entry name" value="RNI-like"/>
    <property type="match status" value="1"/>
</dbReference>
<feature type="domain" description="Leucine-rich repeat-containing N-terminal plant-type" evidence="11">
    <location>
        <begin position="39"/>
        <end position="78"/>
    </location>
</feature>
<keyword evidence="8 12" id="KW-0675">Receptor</keyword>
<dbReference type="Gene3D" id="3.80.10.10">
    <property type="entry name" value="Ribonuclease Inhibitor"/>
    <property type="match status" value="2"/>
</dbReference>
<keyword evidence="9" id="KW-0325">Glycoprotein</keyword>
<evidence type="ECO:0000256" key="8">
    <source>
        <dbReference type="ARBA" id="ARBA00023170"/>
    </source>
</evidence>
<evidence type="ECO:0000313" key="12">
    <source>
        <dbReference type="EMBL" id="RVW23318.1"/>
    </source>
</evidence>
<dbReference type="GO" id="GO:0016020">
    <property type="term" value="C:membrane"/>
    <property type="evidence" value="ECO:0007669"/>
    <property type="project" value="UniProtKB-SubCell"/>
</dbReference>
<comment type="caution">
    <text evidence="12">The sequence shown here is derived from an EMBL/GenBank/DDBJ whole genome shotgun (WGS) entry which is preliminary data.</text>
</comment>
<evidence type="ECO:0000256" key="3">
    <source>
        <dbReference type="ARBA" id="ARBA00022692"/>
    </source>
</evidence>
<evidence type="ECO:0000256" key="10">
    <source>
        <dbReference type="SAM" id="SignalP"/>
    </source>
</evidence>
<evidence type="ECO:0000256" key="2">
    <source>
        <dbReference type="ARBA" id="ARBA00022614"/>
    </source>
</evidence>
<evidence type="ECO:0000256" key="9">
    <source>
        <dbReference type="ARBA" id="ARBA00023180"/>
    </source>
</evidence>
<evidence type="ECO:0000313" key="13">
    <source>
        <dbReference type="Proteomes" id="UP000288805"/>
    </source>
</evidence>
<gene>
    <name evidence="12" type="primary">RLP12_9</name>
    <name evidence="12" type="ORF">CK203_100925</name>
</gene>
<dbReference type="InterPro" id="IPR046956">
    <property type="entry name" value="RLP23-like"/>
</dbReference>
<dbReference type="Proteomes" id="UP000288805">
    <property type="component" value="Unassembled WGS sequence"/>
</dbReference>
<keyword evidence="5" id="KW-0677">Repeat</keyword>
<keyword evidence="6" id="KW-1133">Transmembrane helix</keyword>
<reference evidence="12 13" key="1">
    <citation type="journal article" date="2018" name="PLoS Genet.">
        <title>Population sequencing reveals clonal diversity and ancestral inbreeding in the grapevine cultivar Chardonnay.</title>
        <authorList>
            <person name="Roach M.J."/>
            <person name="Johnson D.L."/>
            <person name="Bohlmann J."/>
            <person name="van Vuuren H.J."/>
            <person name="Jones S.J."/>
            <person name="Pretorius I.S."/>
            <person name="Schmidt S.A."/>
            <person name="Borneman A.R."/>
        </authorList>
    </citation>
    <scope>NUCLEOTIDE SEQUENCE [LARGE SCALE GENOMIC DNA]</scope>
    <source>
        <strain evidence="13">cv. Chardonnay</strain>
        <tissue evidence="12">Leaf</tissue>
    </source>
</reference>
<organism evidence="12 13">
    <name type="scientific">Vitis vinifera</name>
    <name type="common">Grape</name>
    <dbReference type="NCBI Taxonomy" id="29760"/>
    <lineage>
        <taxon>Eukaryota</taxon>
        <taxon>Viridiplantae</taxon>
        <taxon>Streptophyta</taxon>
        <taxon>Embryophyta</taxon>
        <taxon>Tracheophyta</taxon>
        <taxon>Spermatophyta</taxon>
        <taxon>Magnoliopsida</taxon>
        <taxon>eudicotyledons</taxon>
        <taxon>Gunneridae</taxon>
        <taxon>Pentapetalae</taxon>
        <taxon>rosids</taxon>
        <taxon>Vitales</taxon>
        <taxon>Vitaceae</taxon>
        <taxon>Viteae</taxon>
        <taxon>Vitis</taxon>
    </lineage>
</organism>
<dbReference type="AlphaFoldDB" id="A0A438CJD0"/>
<dbReference type="PANTHER" id="PTHR48061:SF2">
    <property type="entry name" value="RECEPTOR LIKE PROTEIN 30-LIKE"/>
    <property type="match status" value="1"/>
</dbReference>
<keyword evidence="2" id="KW-0433">Leucine-rich repeat</keyword>
<evidence type="ECO:0000256" key="6">
    <source>
        <dbReference type="ARBA" id="ARBA00022989"/>
    </source>
</evidence>
<dbReference type="InterPro" id="IPR001611">
    <property type="entry name" value="Leu-rich_rpt"/>
</dbReference>
<dbReference type="FunFam" id="3.80.10.10:FF:000041">
    <property type="entry name" value="LRR receptor-like serine/threonine-protein kinase ERECTA"/>
    <property type="match status" value="1"/>
</dbReference>
<dbReference type="InterPro" id="IPR013210">
    <property type="entry name" value="LRR_N_plant-typ"/>
</dbReference>
<dbReference type="Pfam" id="PF08263">
    <property type="entry name" value="LRRNT_2"/>
    <property type="match status" value="1"/>
</dbReference>
<evidence type="ECO:0000259" key="11">
    <source>
        <dbReference type="Pfam" id="PF08263"/>
    </source>
</evidence>
<proteinExistence type="predicted"/>
<comment type="subcellular location">
    <subcellularLocation>
        <location evidence="1">Membrane</location>
        <topology evidence="1">Single-pass type I membrane protein</topology>
    </subcellularLocation>
</comment>
<sequence>MGILLFSWIFFMPLCSSFFVMHVALVSGECLSDGRVCLEDERMLLLQLKSTLKFNAAASNKLVSWSRSADCCSWGGVTWDATGHVVSLDLSSEFISGEFNSSSSIFRLQYLQSLNLANTTFYYSQIPSGFGKLGRLIYLNLSSAGFSGQIPIEISRLTKLVTIDFSMFYFPGDPTLKLEKPNLRMLVQNLTELRELYLNGALLILPGEASLPAPTLQILGLSNNQLLWGALPEFPQGGSLRTLHVAISVDQSQLHSKSYSIALPGAYRQMALPGLNSILPFFKESDPYKPFSLSYVLEALDWVATIYKGQYPCLSLISGALHILELSFNKLNGTLELSKFQKLEKLTTPSSHNSHSPIFLLICLHLTYIPTCSMDESPPRPQFSSYVDYSNNSFFSSILDDIEGTIPESVANYKELEVLNLGNNHIDDNFPCWLKNMSSLRVLVLRANRFHGPIGCPNSNSTWAKLQIVDLSNNNFSGKLPAKGFLTWKAMMASEDGVQSKLNHMQFKVLEMSELYYQDAVTVTSKGQEMELVKVLTLFTSIDFSFNNFEGQIPEEMGNFTSLYVLNLSGNGFTGQIPLSIGQLRQLESLDLSRNHLRGRSPESL</sequence>
<evidence type="ECO:0000256" key="7">
    <source>
        <dbReference type="ARBA" id="ARBA00023136"/>
    </source>
</evidence>
<accession>A0A438CJD0</accession>
<evidence type="ECO:0000256" key="5">
    <source>
        <dbReference type="ARBA" id="ARBA00022737"/>
    </source>
</evidence>
<dbReference type="EMBL" id="QGNW01002199">
    <property type="protein sequence ID" value="RVW23318.1"/>
    <property type="molecule type" value="Genomic_DNA"/>
</dbReference>
<name>A0A438CJD0_VITVI</name>
<keyword evidence="3" id="KW-0812">Transmembrane</keyword>
<dbReference type="PANTHER" id="PTHR48061">
    <property type="entry name" value="LEUCINE-RICH REPEAT RECEPTOR PROTEIN KINASE EMS1-LIKE-RELATED"/>
    <property type="match status" value="1"/>
</dbReference>
<evidence type="ECO:0000256" key="4">
    <source>
        <dbReference type="ARBA" id="ARBA00022729"/>
    </source>
</evidence>